<reference evidence="2" key="2">
    <citation type="submission" date="2025-09" db="UniProtKB">
        <authorList>
            <consortium name="Ensembl"/>
        </authorList>
    </citation>
    <scope>IDENTIFICATION</scope>
</reference>
<proteinExistence type="predicted"/>
<evidence type="ECO:0000256" key="1">
    <source>
        <dbReference type="SAM" id="Phobius"/>
    </source>
</evidence>
<evidence type="ECO:0000313" key="2">
    <source>
        <dbReference type="Ensembl" id="ENSNVIP00000016260.1"/>
    </source>
</evidence>
<evidence type="ECO:0000313" key="3">
    <source>
        <dbReference type="Proteomes" id="UP000694425"/>
    </source>
</evidence>
<keyword evidence="3" id="KW-1185">Reference proteome</keyword>
<keyword evidence="1" id="KW-1133">Transmembrane helix</keyword>
<sequence>SDLTLWSVFPTGSDPAFRVAPGDFSAPGLACLYESSLSCHFTGQDRRVGLAAETWEGRTRGGAVQKSHRLALGPRHVDGGDHQGGGQVRFSYQKFCLNFFFFFFPGRCIPFLPLGYVLTLRILKDFFLFFFL</sequence>
<organism evidence="2 3">
    <name type="scientific">Neovison vison</name>
    <name type="common">American mink</name>
    <name type="synonym">Mustela vison</name>
    <dbReference type="NCBI Taxonomy" id="452646"/>
    <lineage>
        <taxon>Eukaryota</taxon>
        <taxon>Metazoa</taxon>
        <taxon>Chordata</taxon>
        <taxon>Craniata</taxon>
        <taxon>Vertebrata</taxon>
        <taxon>Euteleostomi</taxon>
        <taxon>Mammalia</taxon>
        <taxon>Eutheria</taxon>
        <taxon>Laurasiatheria</taxon>
        <taxon>Carnivora</taxon>
        <taxon>Caniformia</taxon>
        <taxon>Musteloidea</taxon>
        <taxon>Mustelidae</taxon>
        <taxon>Mustelinae</taxon>
        <taxon>Neogale</taxon>
    </lineage>
</organism>
<keyword evidence="1" id="KW-0812">Transmembrane</keyword>
<gene>
    <name evidence="2" type="primary">FOCAD</name>
</gene>
<reference evidence="2" key="1">
    <citation type="submission" date="2025-08" db="UniProtKB">
        <authorList>
            <consortium name="Ensembl"/>
        </authorList>
    </citation>
    <scope>IDENTIFICATION</scope>
</reference>
<dbReference type="GeneTree" id="ENSGT00390000004438"/>
<dbReference type="Ensembl" id="ENSNVIT00000018968.1">
    <property type="protein sequence ID" value="ENSNVIP00000016260.1"/>
    <property type="gene ID" value="ENSNVIG00000012579.1"/>
</dbReference>
<feature type="transmembrane region" description="Helical" evidence="1">
    <location>
        <begin position="99"/>
        <end position="123"/>
    </location>
</feature>
<dbReference type="AlphaFoldDB" id="A0A8C7B2D5"/>
<name>A0A8C7B2D5_NEOVI</name>
<protein>
    <submittedName>
        <fullName evidence="2">Focadhesin</fullName>
    </submittedName>
</protein>
<keyword evidence="1" id="KW-0472">Membrane</keyword>
<dbReference type="Proteomes" id="UP000694425">
    <property type="component" value="Unplaced"/>
</dbReference>
<accession>A0A8C7B2D5</accession>